<keyword evidence="4 6" id="KW-1133">Transmembrane helix</keyword>
<organism evidence="8 9">
    <name type="scientific">Candidatus Mediterraneibacter faecigallinarum</name>
    <dbReference type="NCBI Taxonomy" id="2838669"/>
    <lineage>
        <taxon>Bacteria</taxon>
        <taxon>Bacillati</taxon>
        <taxon>Bacillota</taxon>
        <taxon>Clostridia</taxon>
        <taxon>Lachnospirales</taxon>
        <taxon>Lachnospiraceae</taxon>
        <taxon>Mediterraneibacter</taxon>
    </lineage>
</organism>
<evidence type="ECO:0000256" key="2">
    <source>
        <dbReference type="ARBA" id="ARBA00022448"/>
    </source>
</evidence>
<dbReference type="Proteomes" id="UP000823894">
    <property type="component" value="Unassembled WGS sequence"/>
</dbReference>
<dbReference type="EMBL" id="DWWK01000131">
    <property type="protein sequence ID" value="HJC39085.1"/>
    <property type="molecule type" value="Genomic_DNA"/>
</dbReference>
<feature type="transmembrane region" description="Helical" evidence="6">
    <location>
        <begin position="40"/>
        <end position="66"/>
    </location>
</feature>
<proteinExistence type="predicted"/>
<accession>A0A9D2NV55</accession>
<feature type="transmembrane region" description="Helical" evidence="6">
    <location>
        <begin position="12"/>
        <end position="33"/>
    </location>
</feature>
<evidence type="ECO:0000256" key="3">
    <source>
        <dbReference type="ARBA" id="ARBA00022692"/>
    </source>
</evidence>
<keyword evidence="3 6" id="KW-0812">Transmembrane</keyword>
<dbReference type="PROSITE" id="PS50850">
    <property type="entry name" value="MFS"/>
    <property type="match status" value="1"/>
</dbReference>
<evidence type="ECO:0000259" key="7">
    <source>
        <dbReference type="PROSITE" id="PS50850"/>
    </source>
</evidence>
<dbReference type="InterPro" id="IPR020846">
    <property type="entry name" value="MFS_dom"/>
</dbReference>
<dbReference type="PANTHER" id="PTHR23531">
    <property type="entry name" value="QUINOLENE RESISTANCE PROTEIN NORA"/>
    <property type="match status" value="1"/>
</dbReference>
<dbReference type="InterPro" id="IPR011701">
    <property type="entry name" value="MFS"/>
</dbReference>
<protein>
    <submittedName>
        <fullName evidence="8">MFS transporter</fullName>
    </submittedName>
</protein>
<keyword evidence="5 6" id="KW-0472">Membrane</keyword>
<dbReference type="SUPFAM" id="SSF103473">
    <property type="entry name" value="MFS general substrate transporter"/>
    <property type="match status" value="1"/>
</dbReference>
<evidence type="ECO:0000256" key="5">
    <source>
        <dbReference type="ARBA" id="ARBA00023136"/>
    </source>
</evidence>
<feature type="non-terminal residue" evidence="8">
    <location>
        <position position="1"/>
    </location>
</feature>
<dbReference type="Pfam" id="PF07690">
    <property type="entry name" value="MFS_1"/>
    <property type="match status" value="1"/>
</dbReference>
<dbReference type="PANTHER" id="PTHR23531:SF1">
    <property type="entry name" value="QUINOLENE RESISTANCE PROTEIN NORA"/>
    <property type="match status" value="1"/>
</dbReference>
<evidence type="ECO:0000256" key="4">
    <source>
        <dbReference type="ARBA" id="ARBA00022989"/>
    </source>
</evidence>
<dbReference type="GO" id="GO:0022857">
    <property type="term" value="F:transmembrane transporter activity"/>
    <property type="evidence" value="ECO:0007669"/>
    <property type="project" value="InterPro"/>
</dbReference>
<evidence type="ECO:0000313" key="9">
    <source>
        <dbReference type="Proteomes" id="UP000823894"/>
    </source>
</evidence>
<keyword evidence="2" id="KW-0813">Transport</keyword>
<dbReference type="InterPro" id="IPR036259">
    <property type="entry name" value="MFS_trans_sf"/>
</dbReference>
<evidence type="ECO:0000313" key="8">
    <source>
        <dbReference type="EMBL" id="HJC39085.1"/>
    </source>
</evidence>
<dbReference type="AlphaFoldDB" id="A0A9D2NV55"/>
<comment type="caution">
    <text evidence="8">The sequence shown here is derived from an EMBL/GenBank/DDBJ whole genome shotgun (WGS) entry which is preliminary data.</text>
</comment>
<dbReference type="Gene3D" id="1.20.1250.20">
    <property type="entry name" value="MFS general substrate transporter like domains"/>
    <property type="match status" value="1"/>
</dbReference>
<sequence>IEYLGGSEAVAGFAAALFSIIAVVFRPFIGWMLDNGKRKIILIIGLCGMALMPIGYLVFAALYLAFVCRMLHGASLAFSNTSTSTIATDIIPKPRFAEGMGMFGLATALVCLQRLQ</sequence>
<reference evidence="8" key="2">
    <citation type="submission" date="2021-04" db="EMBL/GenBank/DDBJ databases">
        <authorList>
            <person name="Gilroy R."/>
        </authorList>
    </citation>
    <scope>NUCLEOTIDE SEQUENCE</scope>
    <source>
        <strain evidence="8">ChiGjej1B1-1692</strain>
    </source>
</reference>
<evidence type="ECO:0000256" key="1">
    <source>
        <dbReference type="ARBA" id="ARBA00004651"/>
    </source>
</evidence>
<dbReference type="InterPro" id="IPR052714">
    <property type="entry name" value="MFS_Exporter"/>
</dbReference>
<reference evidence="8" key="1">
    <citation type="journal article" date="2021" name="PeerJ">
        <title>Extensive microbial diversity within the chicken gut microbiome revealed by metagenomics and culture.</title>
        <authorList>
            <person name="Gilroy R."/>
            <person name="Ravi A."/>
            <person name="Getino M."/>
            <person name="Pursley I."/>
            <person name="Horton D.L."/>
            <person name="Alikhan N.F."/>
            <person name="Baker D."/>
            <person name="Gharbi K."/>
            <person name="Hall N."/>
            <person name="Watson M."/>
            <person name="Adriaenssens E.M."/>
            <person name="Foster-Nyarko E."/>
            <person name="Jarju S."/>
            <person name="Secka A."/>
            <person name="Antonio M."/>
            <person name="Oren A."/>
            <person name="Chaudhuri R.R."/>
            <person name="La Ragione R."/>
            <person name="Hildebrand F."/>
            <person name="Pallen M.J."/>
        </authorList>
    </citation>
    <scope>NUCLEOTIDE SEQUENCE</scope>
    <source>
        <strain evidence="8">ChiGjej1B1-1692</strain>
    </source>
</reference>
<evidence type="ECO:0000256" key="6">
    <source>
        <dbReference type="SAM" id="Phobius"/>
    </source>
</evidence>
<feature type="domain" description="Major facilitator superfamily (MFS) profile" evidence="7">
    <location>
        <begin position="1"/>
        <end position="116"/>
    </location>
</feature>
<gene>
    <name evidence="8" type="ORF">H9757_08530</name>
</gene>
<name>A0A9D2NV55_9FIRM</name>
<dbReference type="GO" id="GO:0005886">
    <property type="term" value="C:plasma membrane"/>
    <property type="evidence" value="ECO:0007669"/>
    <property type="project" value="UniProtKB-SubCell"/>
</dbReference>
<comment type="subcellular location">
    <subcellularLocation>
        <location evidence="1">Cell membrane</location>
        <topology evidence="1">Multi-pass membrane protein</topology>
    </subcellularLocation>
</comment>